<organism evidence="3 4">
    <name type="scientific">Paratrimastix pyriformis</name>
    <dbReference type="NCBI Taxonomy" id="342808"/>
    <lineage>
        <taxon>Eukaryota</taxon>
        <taxon>Metamonada</taxon>
        <taxon>Preaxostyla</taxon>
        <taxon>Paratrimastigidae</taxon>
        <taxon>Paratrimastix</taxon>
    </lineage>
</organism>
<gene>
    <name evidence="3" type="ORF">PAPYR_10526</name>
</gene>
<proteinExistence type="predicted"/>
<comment type="caution">
    <text evidence="3">The sequence shown here is derived from an EMBL/GenBank/DDBJ whole genome shotgun (WGS) entry which is preliminary data.</text>
</comment>
<dbReference type="PANTHER" id="PTHR12661">
    <property type="entry name" value="PETER PAN-RELATED"/>
    <property type="match status" value="1"/>
</dbReference>
<evidence type="ECO:0000259" key="2">
    <source>
        <dbReference type="PROSITE" id="PS50833"/>
    </source>
</evidence>
<protein>
    <submittedName>
        <fullName evidence="3">Brix domain</fullName>
    </submittedName>
</protein>
<name>A0ABQ8U9Y7_9EUKA</name>
<dbReference type="EMBL" id="JAPMOS010000139">
    <property type="protein sequence ID" value="KAJ4454696.1"/>
    <property type="molecule type" value="Genomic_DNA"/>
</dbReference>
<feature type="region of interest" description="Disordered" evidence="1">
    <location>
        <begin position="1"/>
        <end position="25"/>
    </location>
</feature>
<keyword evidence="4" id="KW-1185">Reference proteome</keyword>
<evidence type="ECO:0000313" key="3">
    <source>
        <dbReference type="EMBL" id="KAJ4454696.1"/>
    </source>
</evidence>
<evidence type="ECO:0000256" key="1">
    <source>
        <dbReference type="SAM" id="MobiDB-lite"/>
    </source>
</evidence>
<dbReference type="SMART" id="SM00879">
    <property type="entry name" value="Brix"/>
    <property type="match status" value="1"/>
</dbReference>
<reference evidence="3" key="1">
    <citation type="journal article" date="2022" name="bioRxiv">
        <title>Genomics of Preaxostyla Flagellates Illuminates Evolutionary Transitions and the Path Towards Mitochondrial Loss.</title>
        <authorList>
            <person name="Novak L.V.F."/>
            <person name="Treitli S.C."/>
            <person name="Pyrih J."/>
            <person name="Halakuc P."/>
            <person name="Pipaliya S.V."/>
            <person name="Vacek V."/>
            <person name="Brzon O."/>
            <person name="Soukal P."/>
            <person name="Eme L."/>
            <person name="Dacks J.B."/>
            <person name="Karnkowska A."/>
            <person name="Elias M."/>
            <person name="Hampl V."/>
        </authorList>
    </citation>
    <scope>NUCLEOTIDE SEQUENCE</scope>
    <source>
        <strain evidence="3">RCP-MX</strain>
    </source>
</reference>
<dbReference type="InterPro" id="IPR007109">
    <property type="entry name" value="Brix"/>
</dbReference>
<dbReference type="PROSITE" id="PS50833">
    <property type="entry name" value="BRIX"/>
    <property type="match status" value="1"/>
</dbReference>
<evidence type="ECO:0000313" key="4">
    <source>
        <dbReference type="Proteomes" id="UP001141327"/>
    </source>
</evidence>
<dbReference type="Proteomes" id="UP001141327">
    <property type="component" value="Unassembled WGS sequence"/>
</dbReference>
<feature type="domain" description="Brix" evidence="2">
    <location>
        <begin position="26"/>
        <end position="232"/>
    </location>
</feature>
<dbReference type="InterPro" id="IPR045112">
    <property type="entry name" value="PPAN-like"/>
</dbReference>
<dbReference type="PANTHER" id="PTHR12661:SF5">
    <property type="entry name" value="SUPPRESSOR OF SWI4 1 HOMOLOG"/>
    <property type="match status" value="1"/>
</dbReference>
<dbReference type="Pfam" id="PF04427">
    <property type="entry name" value="Brix"/>
    <property type="match status" value="1"/>
</dbReference>
<accession>A0ABQ8U9Y7</accession>
<sequence length="232" mass="26075">MPKGDKKKQEQEQPVAPENPEEKVPKSFVFAKPGKAGHDVTSLMLDFRRVMLPNTAPNLQVTKRNVLKDFLQVAGPLGVTHLLSFTSTVKGIYLRMARMPRGPTLTFRIDQYSLMKDLANTQLNPAFVKKDFEVAPLVVLNNFTQDVPQVKLTKSMFQHLFPALNIETAKTEDCKRVALLSRNSADDSIEFRHFHIKTRPVGITKPLREVLEKAGEVDLSQYRDASSTSSSP</sequence>